<dbReference type="NCBIfam" id="TIGR00254">
    <property type="entry name" value="GGDEF"/>
    <property type="match status" value="1"/>
</dbReference>
<feature type="domain" description="GGDEF" evidence="1">
    <location>
        <begin position="173"/>
        <end position="311"/>
    </location>
</feature>
<protein>
    <recommendedName>
        <fullName evidence="1">GGDEF domain-containing protein</fullName>
    </recommendedName>
</protein>
<proteinExistence type="predicted"/>
<dbReference type="InterPro" id="IPR029787">
    <property type="entry name" value="Nucleotide_cyclase"/>
</dbReference>
<gene>
    <name evidence="2" type="ORF">GCM10011354_20020</name>
</gene>
<dbReference type="AlphaFoldDB" id="A0A8J3AET8"/>
<comment type="caution">
    <text evidence="2">The sequence shown here is derived from an EMBL/GenBank/DDBJ whole genome shotgun (WGS) entry which is preliminary data.</text>
</comment>
<dbReference type="GO" id="GO:0043709">
    <property type="term" value="P:cell adhesion involved in single-species biofilm formation"/>
    <property type="evidence" value="ECO:0007669"/>
    <property type="project" value="TreeGrafter"/>
</dbReference>
<sequence>MRCLGADAASLSRFDRAEGITRVLRNHGDLAPWEEPRPLHETYRIDGWRNLVTVLLQGRSWTGTLDDPDLPGPDRDLLVSLDKYAALSSPVFVGGQVWGELYVTRRAGRPPFEELDLMVAQTLMGLVGAALRHLQDRAVLHELAYRDRLTGLGNRRAVDDRLERVFARDPLAAPVGLLVGDVNGLKEVNDEQGHAEGDRLLREVARVLTAEVARHPGGLAARIGGDEFSVVLEGVDDEQMQEVTKRLTAEVEALAVGDGLSCGFAVAEQRPGGAPSPAAAGRALLRLADAMQYRSKRQSRATRNGRVADGLGTLARHQIGAADRAAGRELAGRVLTAVQAADGDTEERLAALAASVAQGLGAASWWLSDSDGRDLVIRRGEYLRQGDLGTGTMPVAAGDRYPLADYPASAAVLRGGVFFATLEDGHSTERAFLAANGYVSMLAAGTTRNGVGWLVEIMGDAVTQPLAPHEGLLLALVELAANGAPGGR</sequence>
<reference evidence="2" key="2">
    <citation type="submission" date="2020-09" db="EMBL/GenBank/DDBJ databases">
        <authorList>
            <person name="Sun Q."/>
            <person name="Zhou Y."/>
        </authorList>
    </citation>
    <scope>NUCLEOTIDE SEQUENCE</scope>
    <source>
        <strain evidence="2">CGMCC 1.14988</strain>
    </source>
</reference>
<dbReference type="CDD" id="cd01949">
    <property type="entry name" value="GGDEF"/>
    <property type="match status" value="1"/>
</dbReference>
<evidence type="ECO:0000313" key="2">
    <source>
        <dbReference type="EMBL" id="GGI06624.1"/>
    </source>
</evidence>
<dbReference type="SUPFAM" id="SSF55073">
    <property type="entry name" value="Nucleotide cyclase"/>
    <property type="match status" value="1"/>
</dbReference>
<name>A0A8J3AET8_9ACTN</name>
<accession>A0A8J3AET8</accession>
<reference evidence="2" key="1">
    <citation type="journal article" date="2014" name="Int. J. Syst. Evol. Microbiol.">
        <title>Complete genome sequence of Corynebacterium casei LMG S-19264T (=DSM 44701T), isolated from a smear-ripened cheese.</title>
        <authorList>
            <consortium name="US DOE Joint Genome Institute (JGI-PGF)"/>
            <person name="Walter F."/>
            <person name="Albersmeier A."/>
            <person name="Kalinowski J."/>
            <person name="Ruckert C."/>
        </authorList>
    </citation>
    <scope>NUCLEOTIDE SEQUENCE</scope>
    <source>
        <strain evidence="2">CGMCC 1.14988</strain>
    </source>
</reference>
<dbReference type="GO" id="GO:0052621">
    <property type="term" value="F:diguanylate cyclase activity"/>
    <property type="evidence" value="ECO:0007669"/>
    <property type="project" value="TreeGrafter"/>
</dbReference>
<evidence type="ECO:0000313" key="3">
    <source>
        <dbReference type="Proteomes" id="UP000650511"/>
    </source>
</evidence>
<dbReference type="InterPro" id="IPR003018">
    <property type="entry name" value="GAF"/>
</dbReference>
<dbReference type="InterPro" id="IPR043128">
    <property type="entry name" value="Rev_trsase/Diguanyl_cyclase"/>
</dbReference>
<keyword evidence="3" id="KW-1185">Reference proteome</keyword>
<dbReference type="Gene3D" id="3.30.70.270">
    <property type="match status" value="1"/>
</dbReference>
<dbReference type="Pfam" id="PF00990">
    <property type="entry name" value="GGDEF"/>
    <property type="match status" value="1"/>
</dbReference>
<dbReference type="EMBL" id="BMHA01000006">
    <property type="protein sequence ID" value="GGI06624.1"/>
    <property type="molecule type" value="Genomic_DNA"/>
</dbReference>
<dbReference type="GO" id="GO:0005886">
    <property type="term" value="C:plasma membrane"/>
    <property type="evidence" value="ECO:0007669"/>
    <property type="project" value="TreeGrafter"/>
</dbReference>
<organism evidence="2 3">
    <name type="scientific">Egicoccus halophilus</name>
    <dbReference type="NCBI Taxonomy" id="1670830"/>
    <lineage>
        <taxon>Bacteria</taxon>
        <taxon>Bacillati</taxon>
        <taxon>Actinomycetota</taxon>
        <taxon>Nitriliruptoria</taxon>
        <taxon>Egicoccales</taxon>
        <taxon>Egicoccaceae</taxon>
        <taxon>Egicoccus</taxon>
    </lineage>
</organism>
<dbReference type="Pfam" id="PF01590">
    <property type="entry name" value="GAF"/>
    <property type="match status" value="1"/>
</dbReference>
<dbReference type="PANTHER" id="PTHR45138:SF24">
    <property type="entry name" value="DIGUANYLATE CYCLASE DGCC-RELATED"/>
    <property type="match status" value="1"/>
</dbReference>
<dbReference type="SUPFAM" id="SSF55781">
    <property type="entry name" value="GAF domain-like"/>
    <property type="match status" value="1"/>
</dbReference>
<dbReference type="PROSITE" id="PS50887">
    <property type="entry name" value="GGDEF"/>
    <property type="match status" value="1"/>
</dbReference>
<evidence type="ECO:0000259" key="1">
    <source>
        <dbReference type="PROSITE" id="PS50887"/>
    </source>
</evidence>
<dbReference type="InterPro" id="IPR050469">
    <property type="entry name" value="Diguanylate_Cyclase"/>
</dbReference>
<dbReference type="SMART" id="SM00267">
    <property type="entry name" value="GGDEF"/>
    <property type="match status" value="1"/>
</dbReference>
<dbReference type="InterPro" id="IPR029016">
    <property type="entry name" value="GAF-like_dom_sf"/>
</dbReference>
<dbReference type="InterPro" id="IPR000160">
    <property type="entry name" value="GGDEF_dom"/>
</dbReference>
<dbReference type="Proteomes" id="UP000650511">
    <property type="component" value="Unassembled WGS sequence"/>
</dbReference>
<dbReference type="Gene3D" id="3.30.450.40">
    <property type="match status" value="1"/>
</dbReference>
<dbReference type="GO" id="GO:1902201">
    <property type="term" value="P:negative regulation of bacterial-type flagellum-dependent cell motility"/>
    <property type="evidence" value="ECO:0007669"/>
    <property type="project" value="TreeGrafter"/>
</dbReference>
<dbReference type="PANTHER" id="PTHR45138">
    <property type="entry name" value="REGULATORY COMPONENTS OF SENSORY TRANSDUCTION SYSTEM"/>
    <property type="match status" value="1"/>
</dbReference>